<feature type="domain" description="SGNH hydrolase-type esterase" evidence="1">
    <location>
        <begin position="5"/>
        <end position="174"/>
    </location>
</feature>
<dbReference type="AlphaFoldDB" id="T2GCK2"/>
<dbReference type="GO" id="GO:0004622">
    <property type="term" value="F:phosphatidylcholine lysophospholipase activity"/>
    <property type="evidence" value="ECO:0007669"/>
    <property type="project" value="TreeGrafter"/>
</dbReference>
<protein>
    <submittedName>
        <fullName evidence="2">Putative lysophospholipase L1-like esterase</fullName>
    </submittedName>
</protein>
<dbReference type="Proteomes" id="UP000016587">
    <property type="component" value="Chromosome"/>
</dbReference>
<dbReference type="InterPro" id="IPR013830">
    <property type="entry name" value="SGNH_hydro"/>
</dbReference>
<accession>T2GCK2</accession>
<reference evidence="3" key="2">
    <citation type="submission" date="2013-07" db="EMBL/GenBank/DDBJ databases">
        <authorList>
            <person name="Morais-Silva F.O."/>
            <person name="Rezende A.M."/>
            <person name="Pimentel C."/>
            <person name="Resende D.M."/>
            <person name="Santos C.I."/>
            <person name="Clemente C."/>
            <person name="de Oliveira L.M."/>
            <person name="da Silva S.M."/>
            <person name="Costa D.A."/>
            <person name="Varela-Raposo A."/>
            <person name="Horacio E.C.A."/>
            <person name="Matos M."/>
            <person name="Flores O."/>
            <person name="Ruiz J.C."/>
            <person name="Rodrigues-Pousada C."/>
        </authorList>
    </citation>
    <scope>NUCLEOTIDE SEQUENCE [LARGE SCALE GENOMIC DNA]</scope>
    <source>
        <strain evidence="3">ATCC 19364 / DSM 1382 / NCIMB 9332 / VKM B-1759</strain>
    </source>
</reference>
<proteinExistence type="predicted"/>
<sequence>MILCFFGDSLTNGVGDPQALGWAGRLLAAARAAGHDVTGYNLGVRRHSSAAILARFEAETRCRVYEDQPMRLLFSFGVVDALPKAGLPLEQTIANTRQILERSRALGQALFVGPAPAADRRSSEAIAERGTAIAACCRELGVPYLDIFPELQASELYLDELVGGDGIHPGQAGYSHIFRLVNVWDAWRAWLQPPTTK</sequence>
<keyword evidence="3" id="KW-1185">Reference proteome</keyword>
<evidence type="ECO:0000313" key="3">
    <source>
        <dbReference type="Proteomes" id="UP000016587"/>
    </source>
</evidence>
<dbReference type="EMBL" id="CP006585">
    <property type="protein sequence ID" value="AGW13617.1"/>
    <property type="molecule type" value="Genomic_DNA"/>
</dbReference>
<dbReference type="PATRIC" id="fig|1121448.10.peg.1790"/>
<evidence type="ECO:0000313" key="2">
    <source>
        <dbReference type="EMBL" id="AGW13617.1"/>
    </source>
</evidence>
<dbReference type="SUPFAM" id="SSF52266">
    <property type="entry name" value="SGNH hydrolase"/>
    <property type="match status" value="1"/>
</dbReference>
<organism evidence="2 3">
    <name type="scientific">Megalodesulfovibrio gigas (strain ATCC 19364 / DSM 1382 / NCIMB 9332 / VKM B-1759)</name>
    <name type="common">Desulfovibrio gigas</name>
    <dbReference type="NCBI Taxonomy" id="1121448"/>
    <lineage>
        <taxon>Bacteria</taxon>
        <taxon>Pseudomonadati</taxon>
        <taxon>Thermodesulfobacteriota</taxon>
        <taxon>Desulfovibrionia</taxon>
        <taxon>Desulfovibrionales</taxon>
        <taxon>Desulfovibrionaceae</taxon>
        <taxon>Megalodesulfovibrio</taxon>
    </lineage>
</organism>
<dbReference type="InterPro" id="IPR051532">
    <property type="entry name" value="Ester_Hydrolysis_Enzymes"/>
</dbReference>
<dbReference type="eggNOG" id="COG2755">
    <property type="taxonomic scope" value="Bacteria"/>
</dbReference>
<dbReference type="Gene3D" id="3.40.50.1110">
    <property type="entry name" value="SGNH hydrolase"/>
    <property type="match status" value="1"/>
</dbReference>
<dbReference type="KEGG" id="dgg:DGI_1822"/>
<dbReference type="PANTHER" id="PTHR30383:SF5">
    <property type="entry name" value="SGNH HYDROLASE-TYPE ESTERASE DOMAIN-CONTAINING PROTEIN"/>
    <property type="match status" value="1"/>
</dbReference>
<gene>
    <name evidence="2" type="ORF">DGI_1822</name>
</gene>
<dbReference type="PANTHER" id="PTHR30383">
    <property type="entry name" value="THIOESTERASE 1/PROTEASE 1/LYSOPHOSPHOLIPASE L1"/>
    <property type="match status" value="1"/>
</dbReference>
<dbReference type="HOGENOM" id="CLU_088196_2_0_7"/>
<dbReference type="STRING" id="1121448.DGI_1822"/>
<dbReference type="OrthoDB" id="5196031at2"/>
<name>T2GCK2_MEGG1</name>
<dbReference type="Pfam" id="PF13472">
    <property type="entry name" value="Lipase_GDSL_2"/>
    <property type="match status" value="1"/>
</dbReference>
<dbReference type="InterPro" id="IPR036514">
    <property type="entry name" value="SGNH_hydro_sf"/>
</dbReference>
<reference evidence="2 3" key="1">
    <citation type="journal article" date="2013" name="J. Bacteriol.">
        <title>Roles of HynAB and Ech, the only two hydrogenases found in the model sulfate reducer Desulfovibrio gigas.</title>
        <authorList>
            <person name="Morais-Silva F.O."/>
            <person name="Santos C.I."/>
            <person name="Rodrigues R."/>
            <person name="Pereira I.A."/>
            <person name="Rodrigues-Pousada C."/>
        </authorList>
    </citation>
    <scope>NUCLEOTIDE SEQUENCE [LARGE SCALE GENOMIC DNA]</scope>
    <source>
        <strain evidence="3">ATCC 19364 / DSM 1382 / NCIMB 9332 / VKM B-1759</strain>
    </source>
</reference>
<evidence type="ECO:0000259" key="1">
    <source>
        <dbReference type="Pfam" id="PF13472"/>
    </source>
</evidence>
<dbReference type="RefSeq" id="WP_021760498.1">
    <property type="nucleotide sequence ID" value="NC_022444.1"/>
</dbReference>